<organism evidence="2">
    <name type="scientific">marine sediment metagenome</name>
    <dbReference type="NCBI Taxonomy" id="412755"/>
    <lineage>
        <taxon>unclassified sequences</taxon>
        <taxon>metagenomes</taxon>
        <taxon>ecological metagenomes</taxon>
    </lineage>
</organism>
<comment type="caution">
    <text evidence="2">The sequence shown here is derived from an EMBL/GenBank/DDBJ whole genome shotgun (WGS) entry which is preliminary data.</text>
</comment>
<name>A0A0F9QTE9_9ZZZZ</name>
<dbReference type="EMBL" id="LAZR01001268">
    <property type="protein sequence ID" value="KKN47585.1"/>
    <property type="molecule type" value="Genomic_DNA"/>
</dbReference>
<protein>
    <submittedName>
        <fullName evidence="2">Uncharacterized protein</fullName>
    </submittedName>
</protein>
<proteinExistence type="predicted"/>
<feature type="region of interest" description="Disordered" evidence="1">
    <location>
        <begin position="78"/>
        <end position="98"/>
    </location>
</feature>
<gene>
    <name evidence="2" type="ORF">LCGC14_0661530</name>
</gene>
<dbReference type="AlphaFoldDB" id="A0A0F9QTE9"/>
<accession>A0A0F9QTE9</accession>
<evidence type="ECO:0000256" key="1">
    <source>
        <dbReference type="SAM" id="MobiDB-lite"/>
    </source>
</evidence>
<sequence>MKIKEQIKTEIEALKTVRPNVRPTSMFGDDNLAALDAQIQVLEEGLDEDDIWDEWPEEGQDRYTRDSARHAVDWVNDKEDLGNNGLTADWPLNKGNQE</sequence>
<evidence type="ECO:0000313" key="2">
    <source>
        <dbReference type="EMBL" id="KKN47585.1"/>
    </source>
</evidence>
<reference evidence="2" key="1">
    <citation type="journal article" date="2015" name="Nature">
        <title>Complex archaea that bridge the gap between prokaryotes and eukaryotes.</title>
        <authorList>
            <person name="Spang A."/>
            <person name="Saw J.H."/>
            <person name="Jorgensen S.L."/>
            <person name="Zaremba-Niedzwiedzka K."/>
            <person name="Martijn J."/>
            <person name="Lind A.E."/>
            <person name="van Eijk R."/>
            <person name="Schleper C."/>
            <person name="Guy L."/>
            <person name="Ettema T.J."/>
        </authorList>
    </citation>
    <scope>NUCLEOTIDE SEQUENCE</scope>
</reference>